<evidence type="ECO:0000313" key="3">
    <source>
        <dbReference type="Proteomes" id="UP000287224"/>
    </source>
</evidence>
<dbReference type="EMBL" id="BIFQ01000001">
    <property type="protein sequence ID" value="GCE05959.1"/>
    <property type="molecule type" value="Genomic_DNA"/>
</dbReference>
<evidence type="ECO:0000313" key="2">
    <source>
        <dbReference type="EMBL" id="GCE05959.1"/>
    </source>
</evidence>
<proteinExistence type="predicted"/>
<keyword evidence="1" id="KW-0472">Membrane</keyword>
<sequence length="195" mass="21528">MTMQKARRSIFRNQALEHYIRSKEQTILPRIVKPRVFLFLWMLLGLCCISTLIAWFDQIPVYITGTGIVLQPTGVNDQQPLHETGALIFLPVDPSHPLHVHIGSPVRIEIGSPARYVMTTIETVDANVLNPGDARKRYKLEDWGALRLAGPSIAISVKLASTFQIYGGSNVKAVVQIGSRSVLSLLTEPGTSIGE</sequence>
<protein>
    <submittedName>
        <fullName evidence="2">Uncharacterized protein</fullName>
    </submittedName>
</protein>
<dbReference type="AlphaFoldDB" id="A0A401ZGH8"/>
<gene>
    <name evidence="2" type="ORF">KDAU_32880</name>
</gene>
<organism evidence="2 3">
    <name type="scientific">Dictyobacter aurantiacus</name>
    <dbReference type="NCBI Taxonomy" id="1936993"/>
    <lineage>
        <taxon>Bacteria</taxon>
        <taxon>Bacillati</taxon>
        <taxon>Chloroflexota</taxon>
        <taxon>Ktedonobacteria</taxon>
        <taxon>Ktedonobacterales</taxon>
        <taxon>Dictyobacteraceae</taxon>
        <taxon>Dictyobacter</taxon>
    </lineage>
</organism>
<keyword evidence="1" id="KW-1133">Transmembrane helix</keyword>
<keyword evidence="1" id="KW-0812">Transmembrane</keyword>
<keyword evidence="3" id="KW-1185">Reference proteome</keyword>
<feature type="transmembrane region" description="Helical" evidence="1">
    <location>
        <begin position="36"/>
        <end position="56"/>
    </location>
</feature>
<dbReference type="OrthoDB" id="159026at2"/>
<reference evidence="3" key="1">
    <citation type="submission" date="2018-12" db="EMBL/GenBank/DDBJ databases">
        <title>Tengunoibacter tsumagoiensis gen. nov., sp. nov., Dictyobacter kobayashii sp. nov., D. alpinus sp. nov., and D. joshuensis sp. nov. and description of Dictyobacteraceae fam. nov. within the order Ktedonobacterales isolated from Tengu-no-mugimeshi.</title>
        <authorList>
            <person name="Wang C.M."/>
            <person name="Zheng Y."/>
            <person name="Sakai Y."/>
            <person name="Toyoda A."/>
            <person name="Minakuchi Y."/>
            <person name="Abe K."/>
            <person name="Yokota A."/>
            <person name="Yabe S."/>
        </authorList>
    </citation>
    <scope>NUCLEOTIDE SEQUENCE [LARGE SCALE GENOMIC DNA]</scope>
    <source>
        <strain evidence="3">S-27</strain>
    </source>
</reference>
<dbReference type="Proteomes" id="UP000287224">
    <property type="component" value="Unassembled WGS sequence"/>
</dbReference>
<accession>A0A401ZGH8</accession>
<dbReference type="RefSeq" id="WP_126596961.1">
    <property type="nucleotide sequence ID" value="NZ_BIFQ01000001.1"/>
</dbReference>
<evidence type="ECO:0000256" key="1">
    <source>
        <dbReference type="SAM" id="Phobius"/>
    </source>
</evidence>
<comment type="caution">
    <text evidence="2">The sequence shown here is derived from an EMBL/GenBank/DDBJ whole genome shotgun (WGS) entry which is preliminary data.</text>
</comment>
<name>A0A401ZGH8_9CHLR</name>